<name>A0AAD2DAL6_EUPCR</name>
<proteinExistence type="predicted"/>
<evidence type="ECO:0000256" key="1">
    <source>
        <dbReference type="SAM" id="MobiDB-lite"/>
    </source>
</evidence>
<feature type="region of interest" description="Disordered" evidence="1">
    <location>
        <begin position="447"/>
        <end position="487"/>
    </location>
</feature>
<dbReference type="AlphaFoldDB" id="A0AAD2DAL6"/>
<organism evidence="2 3">
    <name type="scientific">Euplotes crassus</name>
    <dbReference type="NCBI Taxonomy" id="5936"/>
    <lineage>
        <taxon>Eukaryota</taxon>
        <taxon>Sar</taxon>
        <taxon>Alveolata</taxon>
        <taxon>Ciliophora</taxon>
        <taxon>Intramacronucleata</taxon>
        <taxon>Spirotrichea</taxon>
        <taxon>Hypotrichia</taxon>
        <taxon>Euplotida</taxon>
        <taxon>Euplotidae</taxon>
        <taxon>Moneuplotes</taxon>
    </lineage>
</organism>
<feature type="region of interest" description="Disordered" evidence="1">
    <location>
        <begin position="145"/>
        <end position="166"/>
    </location>
</feature>
<gene>
    <name evidence="2" type="ORF">ECRASSUSDP1_LOCUS28846</name>
</gene>
<comment type="caution">
    <text evidence="2">The sequence shown here is derived from an EMBL/GenBank/DDBJ whole genome shotgun (WGS) entry which is preliminary data.</text>
</comment>
<feature type="compositionally biased region" description="Basic and acidic residues" evidence="1">
    <location>
        <begin position="145"/>
        <end position="158"/>
    </location>
</feature>
<dbReference type="Proteomes" id="UP001295684">
    <property type="component" value="Unassembled WGS sequence"/>
</dbReference>
<keyword evidence="3" id="KW-1185">Reference proteome</keyword>
<evidence type="ECO:0000313" key="2">
    <source>
        <dbReference type="EMBL" id="CAI2387217.1"/>
    </source>
</evidence>
<reference evidence="2" key="1">
    <citation type="submission" date="2023-07" db="EMBL/GenBank/DDBJ databases">
        <authorList>
            <consortium name="AG Swart"/>
            <person name="Singh M."/>
            <person name="Singh A."/>
            <person name="Seah K."/>
            <person name="Emmerich C."/>
        </authorList>
    </citation>
    <scope>NUCLEOTIDE SEQUENCE</scope>
    <source>
        <strain evidence="2">DP1</strain>
    </source>
</reference>
<protein>
    <submittedName>
        <fullName evidence="2">Uncharacterized protein</fullName>
    </submittedName>
</protein>
<feature type="compositionally biased region" description="Polar residues" evidence="1">
    <location>
        <begin position="30"/>
        <end position="49"/>
    </location>
</feature>
<dbReference type="EMBL" id="CAMPGE010029734">
    <property type="protein sequence ID" value="CAI2387217.1"/>
    <property type="molecule type" value="Genomic_DNA"/>
</dbReference>
<feature type="region of interest" description="Disordered" evidence="1">
    <location>
        <begin position="30"/>
        <end position="51"/>
    </location>
</feature>
<sequence>MAFIVSDGYLKRHPKVKKLHFRNESSVITSQSNKTRISRGNRSTFNRSRVSPIKPRAPETSVQNNQNYEELKEMVNIAMRGDYISLGNEYHLGAKLSRRVQSQSNLSQSNNSNKIDHDSRFIPTMREIKYLFEKLVRTKYENEMKPDHERQMQKDFPSKKKSSVDLPNIKGVKDASKTHNEEQAIQVDKELKEISKMKLLEFGKAISKNKPKDQKTKDFKLNFKFQANNLKPEADFEPQGYLNFSENAKISSGEAAMKKIRTTKDMEKRLSFASKIKEENLGQKDLSSAGEIKDYYTSNDNYQDDIPFDLYNVVELARRTAKPYTIPKVSDIKKIDRNALNLDIQRSGSQNFNSQFNPHADGYDLSQEFHVIENPLKYFNHKKFGNIHSEEIENLSNYLPTSGDVDSCVGSIDKPVKERPGRPQKAFHISTQRKVNMEAESIFSPEKRLRSKRMSTQDEISRASSKNFKSERKRLGQWKAMSQSRRSMANIRSDCEDSEQEKHKIPYFMLPSGKLFNKKLASVQSKKNNVSHGTKSPSNDISLQDTHLSKIHELRSQPAFIKSAKMFKKAMILKNQRIPIFLQNIHKNDAKGSPKKVLN</sequence>
<accession>A0AAD2DAL6</accession>
<evidence type="ECO:0000313" key="3">
    <source>
        <dbReference type="Proteomes" id="UP001295684"/>
    </source>
</evidence>